<name>A0A2V3J6L2_9FLOR</name>
<gene>
    <name evidence="4" type="ORF">BWQ96_00199</name>
</gene>
<protein>
    <submittedName>
        <fullName evidence="4">Uncharacterized protein</fullName>
    </submittedName>
</protein>
<evidence type="ECO:0000256" key="3">
    <source>
        <dbReference type="PROSITE-ProRule" id="PRU00023"/>
    </source>
</evidence>
<accession>A0A2V3J6L2</accession>
<feature type="repeat" description="ANK" evidence="3">
    <location>
        <begin position="330"/>
        <end position="362"/>
    </location>
</feature>
<dbReference type="Proteomes" id="UP000247409">
    <property type="component" value="Unassembled WGS sequence"/>
</dbReference>
<dbReference type="SUPFAM" id="SSF48403">
    <property type="entry name" value="Ankyrin repeat"/>
    <property type="match status" value="1"/>
</dbReference>
<dbReference type="Pfam" id="PF00023">
    <property type="entry name" value="Ank"/>
    <property type="match status" value="1"/>
</dbReference>
<reference evidence="4 5" key="1">
    <citation type="journal article" date="2018" name="Mol. Biol. Evol.">
        <title>Analysis of the draft genome of the red seaweed Gracilariopsis chorda provides insights into genome size evolution in Rhodophyta.</title>
        <authorList>
            <person name="Lee J."/>
            <person name="Yang E.C."/>
            <person name="Graf L."/>
            <person name="Yang J.H."/>
            <person name="Qiu H."/>
            <person name="Zel Zion U."/>
            <person name="Chan C.X."/>
            <person name="Stephens T.G."/>
            <person name="Weber A.P.M."/>
            <person name="Boo G.H."/>
            <person name="Boo S.M."/>
            <person name="Kim K.M."/>
            <person name="Shin Y."/>
            <person name="Jung M."/>
            <person name="Lee S.J."/>
            <person name="Yim H.S."/>
            <person name="Lee J.H."/>
            <person name="Bhattacharya D."/>
            <person name="Yoon H.S."/>
        </authorList>
    </citation>
    <scope>NUCLEOTIDE SEQUENCE [LARGE SCALE GENOMIC DNA]</scope>
    <source>
        <strain evidence="4 5">SKKU-2015</strain>
        <tissue evidence="4">Whole body</tissue>
    </source>
</reference>
<dbReference type="InterPro" id="IPR002110">
    <property type="entry name" value="Ankyrin_rpt"/>
</dbReference>
<keyword evidence="2 3" id="KW-0040">ANK repeat</keyword>
<comment type="caution">
    <text evidence="4">The sequence shown here is derived from an EMBL/GenBank/DDBJ whole genome shotgun (WGS) entry which is preliminary data.</text>
</comment>
<evidence type="ECO:0000256" key="2">
    <source>
        <dbReference type="ARBA" id="ARBA00023043"/>
    </source>
</evidence>
<dbReference type="InterPro" id="IPR036770">
    <property type="entry name" value="Ankyrin_rpt-contain_sf"/>
</dbReference>
<dbReference type="PROSITE" id="PS50297">
    <property type="entry name" value="ANK_REP_REGION"/>
    <property type="match status" value="1"/>
</dbReference>
<dbReference type="PANTHER" id="PTHR24171">
    <property type="entry name" value="ANKYRIN REPEAT DOMAIN-CONTAINING PROTEIN 39-RELATED"/>
    <property type="match status" value="1"/>
</dbReference>
<keyword evidence="1" id="KW-0677">Repeat</keyword>
<dbReference type="PROSITE" id="PS50088">
    <property type="entry name" value="ANK_REPEAT"/>
    <property type="match status" value="1"/>
</dbReference>
<dbReference type="OrthoDB" id="20872at2759"/>
<evidence type="ECO:0000313" key="4">
    <source>
        <dbReference type="EMBL" id="PXF50039.1"/>
    </source>
</evidence>
<evidence type="ECO:0000313" key="5">
    <source>
        <dbReference type="Proteomes" id="UP000247409"/>
    </source>
</evidence>
<keyword evidence="5" id="KW-1185">Reference proteome</keyword>
<dbReference type="Gene3D" id="1.25.40.20">
    <property type="entry name" value="Ankyrin repeat-containing domain"/>
    <property type="match status" value="1"/>
</dbReference>
<proteinExistence type="predicted"/>
<dbReference type="EMBL" id="NBIV01000001">
    <property type="protein sequence ID" value="PXF50039.1"/>
    <property type="molecule type" value="Genomic_DNA"/>
</dbReference>
<dbReference type="AlphaFoldDB" id="A0A2V3J6L2"/>
<evidence type="ECO:0000256" key="1">
    <source>
        <dbReference type="ARBA" id="ARBA00022737"/>
    </source>
</evidence>
<sequence>MDSAFISASSRLHFKRTSAPIADSCRPRFTSAKAVANTARMIARPDSEGPPDLDDFFNPALRGVGTKGAPIKLATGRAVLKDGNTYSAATKAIETASASLADPKFAHVTFGPRLDAASVRQAVSERLGTVPLIARSVDKKGASDVVEVLLLGSDDASAIQIATASETVVTTIDAALQKAAKSAAQSALQELSDPKSCTFLVFAHTPGSSDAARMGFDEALPEVIAYGGPAVGQDGKWSLFGKEMVEDDPMDKQTVICAVVAGSLSFLLSAVIKNWAQPVYTEALSYLKPHYVDNPERDLLTAIRYDDWDKFLWCLEQAGVPVDIQWSDKQHQTPLLAACGRARIRMVEYLLGKGADVTHRNDGGFTCIMYTRMLVEYDQRIIHKQLEMLKNAGAETQLTAHEIGLLKRATGGRFIQ</sequence>
<organism evidence="4 5">
    <name type="scientific">Gracilariopsis chorda</name>
    <dbReference type="NCBI Taxonomy" id="448386"/>
    <lineage>
        <taxon>Eukaryota</taxon>
        <taxon>Rhodophyta</taxon>
        <taxon>Florideophyceae</taxon>
        <taxon>Rhodymeniophycidae</taxon>
        <taxon>Gracilariales</taxon>
        <taxon>Gracilariaceae</taxon>
        <taxon>Gracilariopsis</taxon>
    </lineage>
</organism>